<sequence>MNNQSLMFTEIGKVSLIDIIRYFNSIGWKQVSHPNDKVIMFYGSSNDMGKPLEIAIPNKVDYQDYYSRIYDALKVLSVILNKDIKIILNEINLTSHDLFRARILNTGDFSNSIPLSYAATSINGLKDLFIYAACSEERSLPYFDRPLQVGILHADLCRFGHTFEGSFGITINSPIINDYVQLSMFEEDKAIPFERRVMERIVRSFDLIEKSVMKNDAEILINNFDIGLNSKMCESLLELSQSKTKNLGFDITWSPKFEVSEDIRKSKEWKLTEASYEVIEYAAYELSKIEPYQETIIGKIITLHSNKNPLSDEEFSRQAIVKYDFEGKIVNVKLDLDKEGYSIAYDAHGKGLPIEVVGTIFRKGNTWKMVDVVKISIWV</sequence>
<dbReference type="RefSeq" id="WP_262683802.1">
    <property type="nucleotide sequence ID" value="NZ_JAOQIO010000023.1"/>
</dbReference>
<reference evidence="1 2" key="1">
    <citation type="submission" date="2022-09" db="EMBL/GenBank/DDBJ databases">
        <authorList>
            <person name="Han X.L."/>
            <person name="Wang Q."/>
            <person name="Lu T."/>
        </authorList>
    </citation>
    <scope>NUCLEOTIDE SEQUENCE [LARGE SCALE GENOMIC DNA]</scope>
    <source>
        <strain evidence="1 2">WQ 127069</strain>
    </source>
</reference>
<dbReference type="EMBL" id="JAOQIO010000023">
    <property type="protein sequence ID" value="MCU6792411.1"/>
    <property type="molecule type" value="Genomic_DNA"/>
</dbReference>
<organism evidence="1 2">
    <name type="scientific">Paenibacillus baimaensis</name>
    <dbReference type="NCBI Taxonomy" id="2982185"/>
    <lineage>
        <taxon>Bacteria</taxon>
        <taxon>Bacillati</taxon>
        <taxon>Bacillota</taxon>
        <taxon>Bacilli</taxon>
        <taxon>Bacillales</taxon>
        <taxon>Paenibacillaceae</taxon>
        <taxon>Paenibacillus</taxon>
    </lineage>
</organism>
<comment type="caution">
    <text evidence="1">The sequence shown here is derived from an EMBL/GenBank/DDBJ whole genome shotgun (WGS) entry which is preliminary data.</text>
</comment>
<keyword evidence="2" id="KW-1185">Reference proteome</keyword>
<evidence type="ECO:0000313" key="1">
    <source>
        <dbReference type="EMBL" id="MCU6792411.1"/>
    </source>
</evidence>
<name>A0ABT2UE51_9BACL</name>
<accession>A0ABT2UE51</accession>
<gene>
    <name evidence="1" type="ORF">OB236_09745</name>
</gene>
<dbReference type="Proteomes" id="UP001652445">
    <property type="component" value="Unassembled WGS sequence"/>
</dbReference>
<proteinExistence type="predicted"/>
<protein>
    <submittedName>
        <fullName evidence="1">Uncharacterized protein</fullName>
    </submittedName>
</protein>
<evidence type="ECO:0000313" key="2">
    <source>
        <dbReference type="Proteomes" id="UP001652445"/>
    </source>
</evidence>